<dbReference type="InterPro" id="IPR011060">
    <property type="entry name" value="RibuloseP-bd_barrel"/>
</dbReference>
<comment type="caution">
    <text evidence="14">The sequence shown here is derived from an EMBL/GenBank/DDBJ whole genome shotgun (WGS) entry which is preliminary data.</text>
</comment>
<dbReference type="PANTHER" id="PTHR32119:SF2">
    <property type="entry name" value="OROTIDINE 5'-PHOSPHATE DECARBOXYLASE"/>
    <property type="match status" value="1"/>
</dbReference>
<proteinExistence type="inferred from homology"/>
<feature type="binding site" evidence="9 11">
    <location>
        <position position="218"/>
    </location>
    <ligand>
        <name>substrate</name>
    </ligand>
</feature>
<feature type="domain" description="Orotidine 5'-phosphate decarboxylase" evidence="13">
    <location>
        <begin position="13"/>
        <end position="234"/>
    </location>
</feature>
<dbReference type="EC" id="4.1.1.23" evidence="9"/>
<comment type="subunit">
    <text evidence="3 9">Homodimer.</text>
</comment>
<dbReference type="InterPro" id="IPR001754">
    <property type="entry name" value="OMPdeCOase_dom"/>
</dbReference>
<feature type="active site" description="Proton donor" evidence="9">
    <location>
        <position position="70"/>
    </location>
</feature>
<evidence type="ECO:0000256" key="4">
    <source>
        <dbReference type="ARBA" id="ARBA00022793"/>
    </source>
</evidence>
<name>A0A558BEG0_9GAMM</name>
<keyword evidence="5 9" id="KW-0665">Pyrimidine biosynthesis</keyword>
<feature type="active site" description="For OMPdecase activity" evidence="10">
    <location>
        <position position="68"/>
    </location>
</feature>
<dbReference type="Proteomes" id="UP000319142">
    <property type="component" value="Unassembled WGS sequence"/>
</dbReference>
<feature type="binding site" evidence="9 11">
    <location>
        <position position="128"/>
    </location>
    <ligand>
        <name>substrate</name>
    </ligand>
</feature>
<dbReference type="RefSeq" id="WP_273132547.1">
    <property type="nucleotide sequence ID" value="NZ_VMRX01000010.1"/>
</dbReference>
<evidence type="ECO:0000256" key="8">
    <source>
        <dbReference type="ARBA" id="ARBA00061012"/>
    </source>
</evidence>
<evidence type="ECO:0000256" key="10">
    <source>
        <dbReference type="PIRSR" id="PIRSR614732-1"/>
    </source>
</evidence>
<evidence type="ECO:0000256" key="6">
    <source>
        <dbReference type="ARBA" id="ARBA00023239"/>
    </source>
</evidence>
<comment type="catalytic activity">
    <reaction evidence="7 9 12">
        <text>orotidine 5'-phosphate + H(+) = UMP + CO2</text>
        <dbReference type="Rhea" id="RHEA:11596"/>
        <dbReference type="ChEBI" id="CHEBI:15378"/>
        <dbReference type="ChEBI" id="CHEBI:16526"/>
        <dbReference type="ChEBI" id="CHEBI:57538"/>
        <dbReference type="ChEBI" id="CHEBI:57865"/>
        <dbReference type="EC" id="4.1.1.23"/>
    </reaction>
</comment>
<dbReference type="NCBIfam" id="NF001273">
    <property type="entry name" value="PRK00230.1"/>
    <property type="match status" value="1"/>
</dbReference>
<comment type="function">
    <text evidence="1 9">Catalyzes the decarboxylation of orotidine 5'-monophosphate (OMP) to uridine 5'-monophosphate (UMP).</text>
</comment>
<dbReference type="InterPro" id="IPR013785">
    <property type="entry name" value="Aldolase_TIM"/>
</dbReference>
<comment type="similarity">
    <text evidence="8 9">Belongs to the OMP decarboxylase family. Type 1 subfamily.</text>
</comment>
<dbReference type="PANTHER" id="PTHR32119">
    <property type="entry name" value="OROTIDINE 5'-PHOSPHATE DECARBOXYLASE"/>
    <property type="match status" value="1"/>
</dbReference>
<accession>A0A558BEG0</accession>
<keyword evidence="4 9" id="KW-0210">Decarboxylase</keyword>
<dbReference type="InterPro" id="IPR018089">
    <property type="entry name" value="OMPdecase_AS"/>
</dbReference>
<evidence type="ECO:0000256" key="1">
    <source>
        <dbReference type="ARBA" id="ARBA00002356"/>
    </source>
</evidence>
<evidence type="ECO:0000256" key="12">
    <source>
        <dbReference type="RuleBase" id="RU000512"/>
    </source>
</evidence>
<dbReference type="PROSITE" id="PS00156">
    <property type="entry name" value="OMPDECASE"/>
    <property type="match status" value="1"/>
</dbReference>
<dbReference type="HAMAP" id="MF_01200_B">
    <property type="entry name" value="OMPdecase_type1_B"/>
    <property type="match status" value="1"/>
</dbReference>
<dbReference type="GO" id="GO:0005829">
    <property type="term" value="C:cytosol"/>
    <property type="evidence" value="ECO:0007669"/>
    <property type="project" value="TreeGrafter"/>
</dbReference>
<evidence type="ECO:0000256" key="9">
    <source>
        <dbReference type="HAMAP-Rule" id="MF_01200"/>
    </source>
</evidence>
<comment type="pathway">
    <text evidence="2 9 12">Pyrimidine metabolism; UMP biosynthesis via de novo pathway; UMP from orotate: step 2/2.</text>
</comment>
<feature type="binding site" evidence="9 11">
    <location>
        <position position="41"/>
    </location>
    <ligand>
        <name>substrate</name>
    </ligand>
</feature>
<dbReference type="Pfam" id="PF00215">
    <property type="entry name" value="OMPdecase"/>
    <property type="match status" value="1"/>
</dbReference>
<evidence type="ECO:0000256" key="5">
    <source>
        <dbReference type="ARBA" id="ARBA00022975"/>
    </source>
</evidence>
<evidence type="ECO:0000259" key="13">
    <source>
        <dbReference type="SMART" id="SM00934"/>
    </source>
</evidence>
<dbReference type="Gene3D" id="3.20.20.70">
    <property type="entry name" value="Aldolase class I"/>
    <property type="match status" value="1"/>
</dbReference>
<evidence type="ECO:0000313" key="15">
    <source>
        <dbReference type="Proteomes" id="UP000319142"/>
    </source>
</evidence>
<dbReference type="InterPro" id="IPR014732">
    <property type="entry name" value="OMPdecase"/>
</dbReference>
<reference evidence="14 15" key="1">
    <citation type="submission" date="2019-07" db="EMBL/GenBank/DDBJ databases">
        <title>The pathways for chlorine oxyanion respiration interact through the shared metabolite chlorate.</title>
        <authorList>
            <person name="Barnum T.P."/>
            <person name="Cheng Y."/>
            <person name="Hill K.A."/>
            <person name="Lucas L.N."/>
            <person name="Carlson H.K."/>
            <person name="Coates J.D."/>
        </authorList>
    </citation>
    <scope>NUCLEOTIDE SEQUENCE [LARGE SCALE GENOMIC DNA]</scope>
    <source>
        <strain evidence="14">UCB</strain>
    </source>
</reference>
<gene>
    <name evidence="9 14" type="primary">pyrF</name>
    <name evidence="14" type="ORF">FHK81_04355</name>
</gene>
<feature type="binding site" evidence="9 11">
    <location>
        <position position="189"/>
    </location>
    <ligand>
        <name>substrate</name>
    </ligand>
</feature>
<sequence length="241" mass="25404">MRNSTVQTLNDPKIIVALDFPSQDPALALADQLDPAKCRLKVGKELFTRSGPELVKSLQGRGFGVFLDLKFHDIPNTTSAAVAAAADLGVWMVNVHASGGEKMMVACRERLESFGADKPLLIAVTVLTSMSDADLAGIGITDSAEAQVSRLAALTRNCGLDGVVCSAQEAPRLKAEQGADFQLITPGIRPLTADKGDQQRIMTPTDALKAGSDYLVIGRPITQASDPLAALEAIHAEVVSV</sequence>
<dbReference type="GO" id="GO:0006207">
    <property type="term" value="P:'de novo' pyrimidine nucleobase biosynthetic process"/>
    <property type="evidence" value="ECO:0007669"/>
    <property type="project" value="InterPro"/>
</dbReference>
<dbReference type="FunFam" id="3.20.20.70:FF:000015">
    <property type="entry name" value="Orotidine 5'-phosphate decarboxylase"/>
    <property type="match status" value="1"/>
</dbReference>
<feature type="binding site" evidence="9 11">
    <location>
        <position position="19"/>
    </location>
    <ligand>
        <name>substrate</name>
    </ligand>
</feature>
<evidence type="ECO:0000256" key="3">
    <source>
        <dbReference type="ARBA" id="ARBA00011738"/>
    </source>
</evidence>
<evidence type="ECO:0000313" key="14">
    <source>
        <dbReference type="EMBL" id="TVT34904.1"/>
    </source>
</evidence>
<dbReference type="AlphaFoldDB" id="A0A558BEG0"/>
<feature type="binding site" evidence="9">
    <location>
        <begin position="68"/>
        <end position="77"/>
    </location>
    <ligand>
        <name>substrate</name>
    </ligand>
</feature>
<dbReference type="GO" id="GO:0044205">
    <property type="term" value="P:'de novo' UMP biosynthetic process"/>
    <property type="evidence" value="ECO:0007669"/>
    <property type="project" value="UniProtKB-UniRule"/>
</dbReference>
<dbReference type="EMBL" id="VMRX01000010">
    <property type="protein sequence ID" value="TVT34904.1"/>
    <property type="molecule type" value="Genomic_DNA"/>
</dbReference>
<dbReference type="NCBIfam" id="TIGR01740">
    <property type="entry name" value="pyrF"/>
    <property type="match status" value="1"/>
</dbReference>
<dbReference type="GO" id="GO:0004590">
    <property type="term" value="F:orotidine-5'-phosphate decarboxylase activity"/>
    <property type="evidence" value="ECO:0007669"/>
    <property type="project" value="UniProtKB-UniRule"/>
</dbReference>
<organism evidence="14 15">
    <name type="scientific">Marinobacter vinifirmus</name>
    <dbReference type="NCBI Taxonomy" id="355591"/>
    <lineage>
        <taxon>Bacteria</taxon>
        <taxon>Pseudomonadati</taxon>
        <taxon>Pseudomonadota</taxon>
        <taxon>Gammaproteobacteria</taxon>
        <taxon>Pseudomonadales</taxon>
        <taxon>Marinobacteraceae</taxon>
        <taxon>Marinobacter</taxon>
    </lineage>
</organism>
<protein>
    <recommendedName>
        <fullName evidence="9">Orotidine 5'-phosphate decarboxylase</fullName>
        <ecNumber evidence="9">4.1.1.23</ecNumber>
    </recommendedName>
    <alternativeName>
        <fullName evidence="9">OMP decarboxylase</fullName>
        <shortName evidence="9">OMPDCase</shortName>
        <shortName evidence="9">OMPdecase</shortName>
    </alternativeName>
</protein>
<dbReference type="CDD" id="cd04725">
    <property type="entry name" value="OMP_decarboxylase_like"/>
    <property type="match status" value="1"/>
</dbReference>
<evidence type="ECO:0000256" key="2">
    <source>
        <dbReference type="ARBA" id="ARBA00004861"/>
    </source>
</evidence>
<evidence type="ECO:0000256" key="7">
    <source>
        <dbReference type="ARBA" id="ARBA00049157"/>
    </source>
</evidence>
<feature type="binding site" evidence="9 11">
    <location>
        <position position="198"/>
    </location>
    <ligand>
        <name>substrate</name>
    </ligand>
</feature>
<dbReference type="SUPFAM" id="SSF51366">
    <property type="entry name" value="Ribulose-phoshate binding barrel"/>
    <property type="match status" value="1"/>
</dbReference>
<dbReference type="InterPro" id="IPR047596">
    <property type="entry name" value="OMPdecase_bac"/>
</dbReference>
<dbReference type="UniPathway" id="UPA00070">
    <property type="reaction ID" value="UER00120"/>
</dbReference>
<feature type="binding site" evidence="9 11">
    <location>
        <position position="219"/>
    </location>
    <ligand>
        <name>substrate</name>
    </ligand>
</feature>
<feature type="active site" description="For OMPdecase activity" evidence="10">
    <location>
        <position position="73"/>
    </location>
</feature>
<evidence type="ECO:0000256" key="11">
    <source>
        <dbReference type="PIRSR" id="PIRSR614732-2"/>
    </source>
</evidence>
<dbReference type="SMART" id="SM00934">
    <property type="entry name" value="OMPdecase"/>
    <property type="match status" value="1"/>
</dbReference>
<feature type="active site" description="For OMPdecase activity" evidence="10">
    <location>
        <position position="70"/>
    </location>
</feature>
<keyword evidence="6 9" id="KW-0456">Lyase</keyword>